<dbReference type="GO" id="GO:0140662">
    <property type="term" value="F:ATP-dependent protein folding chaperone"/>
    <property type="evidence" value="ECO:0007669"/>
    <property type="project" value="InterPro"/>
</dbReference>
<keyword evidence="4" id="KW-1185">Reference proteome</keyword>
<dbReference type="SUPFAM" id="SSF53067">
    <property type="entry name" value="Actin-like ATPase domain"/>
    <property type="match status" value="2"/>
</dbReference>
<dbReference type="STRING" id="1076935.U4LJE9"/>
<organism evidence="3 4">
    <name type="scientific">Pyronema omphalodes (strain CBS 100304)</name>
    <name type="common">Pyronema confluens</name>
    <dbReference type="NCBI Taxonomy" id="1076935"/>
    <lineage>
        <taxon>Eukaryota</taxon>
        <taxon>Fungi</taxon>
        <taxon>Dikarya</taxon>
        <taxon>Ascomycota</taxon>
        <taxon>Pezizomycotina</taxon>
        <taxon>Pezizomycetes</taxon>
        <taxon>Pezizales</taxon>
        <taxon>Pyronemataceae</taxon>
        <taxon>Pyronema</taxon>
    </lineage>
</organism>
<keyword evidence="3" id="KW-0346">Stress response</keyword>
<dbReference type="Proteomes" id="UP000018144">
    <property type="component" value="Unassembled WGS sequence"/>
</dbReference>
<dbReference type="AlphaFoldDB" id="U4LJE9"/>
<proteinExistence type="predicted"/>
<dbReference type="InterPro" id="IPR013126">
    <property type="entry name" value="Hsp_70_fam"/>
</dbReference>
<dbReference type="Pfam" id="PF00012">
    <property type="entry name" value="HSP70"/>
    <property type="match status" value="1"/>
</dbReference>
<keyword evidence="2" id="KW-0067">ATP-binding</keyword>
<reference evidence="3 4" key="1">
    <citation type="journal article" date="2013" name="PLoS Genet.">
        <title>The genome and development-dependent transcriptomes of Pyronema confluens: a window into fungal evolution.</title>
        <authorList>
            <person name="Traeger S."/>
            <person name="Altegoer F."/>
            <person name="Freitag M."/>
            <person name="Gabaldon T."/>
            <person name="Kempken F."/>
            <person name="Kumar A."/>
            <person name="Marcet-Houben M."/>
            <person name="Poggeler S."/>
            <person name="Stajich J.E."/>
            <person name="Nowrousian M."/>
        </authorList>
    </citation>
    <scope>NUCLEOTIDE SEQUENCE [LARGE SCALE GENOMIC DNA]</scope>
    <source>
        <strain evidence="4">CBS 100304</strain>
        <tissue evidence="3">Vegetative mycelium</tissue>
    </source>
</reference>
<gene>
    <name evidence="3" type="ORF">PCON_04474</name>
</gene>
<dbReference type="PANTHER" id="PTHR14187:SF82">
    <property type="entry name" value="FAMILY CHAPERONE, PUTATIVE (AFU_ORTHOLOGUE AFUA_7G08575)-RELATED"/>
    <property type="match status" value="1"/>
</dbReference>
<evidence type="ECO:0000313" key="3">
    <source>
        <dbReference type="EMBL" id="CCX17470.1"/>
    </source>
</evidence>
<dbReference type="CDD" id="cd10170">
    <property type="entry name" value="ASKHA_NBD_HSP70"/>
    <property type="match status" value="1"/>
</dbReference>
<evidence type="ECO:0000256" key="2">
    <source>
        <dbReference type="ARBA" id="ARBA00022840"/>
    </source>
</evidence>
<dbReference type="PANTHER" id="PTHR14187">
    <property type="entry name" value="ALPHA KINASE/ELONGATION FACTOR 2 KINASE"/>
    <property type="match status" value="1"/>
</dbReference>
<evidence type="ECO:0000256" key="1">
    <source>
        <dbReference type="ARBA" id="ARBA00022741"/>
    </source>
</evidence>
<evidence type="ECO:0000313" key="4">
    <source>
        <dbReference type="Proteomes" id="UP000018144"/>
    </source>
</evidence>
<keyword evidence="1" id="KW-0547">Nucleotide-binding</keyword>
<name>U4LJE9_PYROM</name>
<dbReference type="InterPro" id="IPR043129">
    <property type="entry name" value="ATPase_NBD"/>
</dbReference>
<dbReference type="EMBL" id="HF936658">
    <property type="protein sequence ID" value="CCX17470.1"/>
    <property type="molecule type" value="Genomic_DNA"/>
</dbReference>
<dbReference type="GO" id="GO:0005524">
    <property type="term" value="F:ATP binding"/>
    <property type="evidence" value="ECO:0007669"/>
    <property type="project" value="UniProtKB-KW"/>
</dbReference>
<dbReference type="OrthoDB" id="2963168at2759"/>
<sequence>MVVHRRTPGIPNKNDRFVIGVDFGTTFTSVAFAHTASPDEVKLVQTWPNGGTGNSSANQVPTEVHYTNPVTRARLWGCETASLSKGASNLEPLKWFKLLLQERTVGPISIASSVGAGNTRASRASGGNENLETRFGSLGFGSGSRLSTTFTPPTITPAQNTAYKLQQLRIAPVTVVTDFLSSVRETTIASIERTYDKQWVTESKKEFVLTVPAIWSDSARSLMVQAARNAGFGVHRVDFNLISEPEAAAAHTLRVIQPNHLNCGDTFIICDAGGGTVDLISYKITNLDPLEINECVSGSGAMAGSVFLDERFEEYIRKKLGNHVIDGMKPRSRKEMFRTWEEKVKFAFGNSKDTSYEITTPGVPDDLSKNVEDGFHTILASEVQKIFDPVIDCITALVKQQVSEVRKNNDKVAAILLVGGFGSSEYLLKRLQNTDYGTNSSIQILQPTNARTAIARGALLRGLDGSIVKERRARKNYGCSATIAYVAGLGHEAHKYWDCSDEKYVVEDHMNWYIERNQVIEGNVSTAIRFYRNVPVPLVAGHQPNLKFTDELLACDLDDAPDFRWKNPASVYRICTLTSNLHGISLKRFRKHTNSLGLQYYHIEFQLQISLVDEVLKFELLFEGQSKGSVTAKFE</sequence>
<accession>U4LJE9</accession>
<dbReference type="Gene3D" id="3.30.420.40">
    <property type="match status" value="1"/>
</dbReference>
<dbReference type="OMA" id="ERWISTE"/>
<protein>
    <submittedName>
        <fullName evidence="3">Similar to Heat shock 70 kDa protein 12A acc. no. O43301</fullName>
    </submittedName>
</protein>
<dbReference type="eggNOG" id="KOG0101">
    <property type="taxonomic scope" value="Eukaryota"/>
</dbReference>